<dbReference type="InterPro" id="IPR001750">
    <property type="entry name" value="ND/Mrp_TM"/>
</dbReference>
<dbReference type="Gene3D" id="1.20.120.1200">
    <property type="entry name" value="NADH-ubiquinone/plastoquinone oxidoreductase chain 6, subunit NuoJ"/>
    <property type="match status" value="1"/>
</dbReference>
<reference evidence="17 18" key="1">
    <citation type="submission" date="2019-09" db="EMBL/GenBank/DDBJ databases">
        <title>Serinicoccus pratensis sp. nov., isolated from meadow soil.</title>
        <authorList>
            <person name="Zhang W."/>
        </authorList>
    </citation>
    <scope>NUCLEOTIDE SEQUENCE [LARGE SCALE GENOMIC DNA]</scope>
    <source>
        <strain evidence="17 18">W204</strain>
    </source>
</reference>
<comment type="subcellular location">
    <subcellularLocation>
        <location evidence="1">Cell membrane</location>
        <topology evidence="1">Multi-pass membrane protein</topology>
    </subcellularLocation>
    <subcellularLocation>
        <location evidence="9">Membrane</location>
        <topology evidence="9">Multi-pass membrane protein</topology>
    </subcellularLocation>
</comment>
<feature type="transmembrane region" description="Helical" evidence="11">
    <location>
        <begin position="853"/>
        <end position="871"/>
    </location>
</feature>
<dbReference type="Pfam" id="PF00361">
    <property type="entry name" value="Proton_antipo_M"/>
    <property type="match status" value="1"/>
</dbReference>
<dbReference type="InterPro" id="IPR050616">
    <property type="entry name" value="CPA3_Na-H_Antiporter_A"/>
</dbReference>
<feature type="transmembrane region" description="Helical" evidence="11">
    <location>
        <begin position="598"/>
        <end position="618"/>
    </location>
</feature>
<dbReference type="InterPro" id="IPR025383">
    <property type="entry name" value="MrpA_C/MbhD"/>
</dbReference>
<dbReference type="AlphaFoldDB" id="A0A5J6V9W3"/>
<keyword evidence="6 11" id="KW-1133">Transmembrane helix</keyword>
<feature type="transmembrane region" description="Helical" evidence="11">
    <location>
        <begin position="530"/>
        <end position="552"/>
    </location>
</feature>
<dbReference type="EMBL" id="CP044427">
    <property type="protein sequence ID" value="QFG70011.1"/>
    <property type="molecule type" value="Genomic_DNA"/>
</dbReference>
<dbReference type="PRINTS" id="PR01434">
    <property type="entry name" value="NADHDHGNASE5"/>
</dbReference>
<evidence type="ECO:0000259" key="15">
    <source>
        <dbReference type="Pfam" id="PF13244"/>
    </source>
</evidence>
<keyword evidence="7" id="KW-0406">Ion transport</keyword>
<evidence type="ECO:0000256" key="10">
    <source>
        <dbReference type="SAM" id="MobiDB-lite"/>
    </source>
</evidence>
<evidence type="ECO:0000256" key="7">
    <source>
        <dbReference type="ARBA" id="ARBA00023065"/>
    </source>
</evidence>
<dbReference type="InterPro" id="IPR001516">
    <property type="entry name" value="Proton_antipo_N"/>
</dbReference>
<accession>A0A5J6V9W3</accession>
<keyword evidence="4" id="KW-1003">Cell membrane</keyword>
<evidence type="ECO:0000256" key="3">
    <source>
        <dbReference type="ARBA" id="ARBA00022449"/>
    </source>
</evidence>
<keyword evidence="3" id="KW-0050">Antiport</keyword>
<feature type="transmembrane region" description="Helical" evidence="11">
    <location>
        <begin position="162"/>
        <end position="181"/>
    </location>
</feature>
<dbReference type="InterPro" id="IPR007182">
    <property type="entry name" value="MnhB"/>
</dbReference>
<evidence type="ECO:0000259" key="14">
    <source>
        <dbReference type="Pfam" id="PF04039"/>
    </source>
</evidence>
<feature type="transmembrane region" description="Helical" evidence="11">
    <location>
        <begin position="129"/>
        <end position="150"/>
    </location>
</feature>
<dbReference type="KEGG" id="serw:FY030_16005"/>
<feature type="transmembrane region" description="Helical" evidence="11">
    <location>
        <begin position="484"/>
        <end position="510"/>
    </location>
</feature>
<dbReference type="Pfam" id="PF20501">
    <property type="entry name" value="MbhE"/>
    <property type="match status" value="1"/>
</dbReference>
<evidence type="ECO:0000313" key="17">
    <source>
        <dbReference type="EMBL" id="QFG70011.1"/>
    </source>
</evidence>
<dbReference type="OrthoDB" id="9811798at2"/>
<dbReference type="PANTHER" id="PTHR43373">
    <property type="entry name" value="NA(+)/H(+) ANTIPORTER SUBUNIT"/>
    <property type="match status" value="1"/>
</dbReference>
<evidence type="ECO:0000313" key="18">
    <source>
        <dbReference type="Proteomes" id="UP000326546"/>
    </source>
</evidence>
<dbReference type="GO" id="GO:0005886">
    <property type="term" value="C:plasma membrane"/>
    <property type="evidence" value="ECO:0007669"/>
    <property type="project" value="UniProtKB-SubCell"/>
</dbReference>
<feature type="domain" description="NADH:quinone oxidoreductase/Mrp antiporter transmembrane" evidence="12">
    <location>
        <begin position="126"/>
        <end position="396"/>
    </location>
</feature>
<evidence type="ECO:0000256" key="1">
    <source>
        <dbReference type="ARBA" id="ARBA00004651"/>
    </source>
</evidence>
<feature type="transmembrane region" description="Helical" evidence="11">
    <location>
        <begin position="201"/>
        <end position="226"/>
    </location>
</feature>
<keyword evidence="8 11" id="KW-0472">Membrane</keyword>
<feature type="transmembrane region" description="Helical" evidence="11">
    <location>
        <begin position="909"/>
        <end position="932"/>
    </location>
</feature>
<evidence type="ECO:0000259" key="12">
    <source>
        <dbReference type="Pfam" id="PF00361"/>
    </source>
</evidence>
<keyword evidence="2" id="KW-0813">Transport</keyword>
<feature type="transmembrane region" description="Helical" evidence="11">
    <location>
        <begin position="406"/>
        <end position="428"/>
    </location>
</feature>
<feature type="domain" description="NADH-Ubiquinone oxidoreductase (complex I) chain 5 N-terminal" evidence="13">
    <location>
        <begin position="63"/>
        <end position="103"/>
    </location>
</feature>
<evidence type="ECO:0000256" key="11">
    <source>
        <dbReference type="SAM" id="Phobius"/>
    </source>
</evidence>
<dbReference type="RefSeq" id="WP_158062505.1">
    <property type="nucleotide sequence ID" value="NZ_CP044427.1"/>
</dbReference>
<evidence type="ECO:0000256" key="2">
    <source>
        <dbReference type="ARBA" id="ARBA00022448"/>
    </source>
</evidence>
<feature type="region of interest" description="Disordered" evidence="10">
    <location>
        <begin position="438"/>
        <end position="474"/>
    </location>
</feature>
<feature type="transmembrane region" description="Helical" evidence="11">
    <location>
        <begin position="293"/>
        <end position="313"/>
    </location>
</feature>
<dbReference type="GO" id="GO:0006811">
    <property type="term" value="P:monoatomic ion transport"/>
    <property type="evidence" value="ECO:0007669"/>
    <property type="project" value="UniProtKB-KW"/>
</dbReference>
<evidence type="ECO:0000256" key="8">
    <source>
        <dbReference type="ARBA" id="ARBA00023136"/>
    </source>
</evidence>
<feature type="transmembrane region" description="Helical" evidence="11">
    <location>
        <begin position="263"/>
        <end position="281"/>
    </location>
</feature>
<dbReference type="InterPro" id="IPR046806">
    <property type="entry name" value="MrpA_C/MbhE"/>
</dbReference>
<feature type="transmembrane region" description="Helical" evidence="11">
    <location>
        <begin position="363"/>
        <end position="386"/>
    </location>
</feature>
<dbReference type="Pfam" id="PF04039">
    <property type="entry name" value="MnhB"/>
    <property type="match status" value="1"/>
</dbReference>
<keyword evidence="18" id="KW-1185">Reference proteome</keyword>
<name>A0A5J6V9W3_9MICO</name>
<feature type="transmembrane region" description="Helical" evidence="11">
    <location>
        <begin position="781"/>
        <end position="797"/>
    </location>
</feature>
<feature type="domain" description="MrpA C-terminal/MbhD" evidence="15">
    <location>
        <begin position="641"/>
        <end position="705"/>
    </location>
</feature>
<evidence type="ECO:0000256" key="5">
    <source>
        <dbReference type="ARBA" id="ARBA00022692"/>
    </source>
</evidence>
<proteinExistence type="predicted"/>
<gene>
    <name evidence="17" type="ORF">FY030_16005</name>
</gene>
<dbReference type="InterPro" id="IPR042106">
    <property type="entry name" value="Nuo/plastoQ_OxRdtase_6_NuoJ"/>
</dbReference>
<sequence length="1002" mass="105721">MLITFLLIHLLAACLAPSLVRRLGAKAFHVLALAPAATAVWAAGQLPAGAGDAHVEHLDWVAALGMDLAFRMDTLAWVMTLIVSAIGALILVYCAHYFDDDDGNLGLLAGALVAFAGAMLGLVTTDDLLVLYIFWEITTVLSYLLVGYLTTSAASTRAAKQALIVTTFGGLAMLIGIVMLGEGAGTYRISELVAEPHTGTTVAWGIALLLVGAITKSALFPFHFWLPGAMAAPTPVSAYLHAAAMVKAGVYLVARFAPGYADLLTWQVVVLVLGGFTMLLGGFRATRQTDLKLLLAYGTVSQLGFLLLLVGYGSEGATLAGLTMLVAHALFKAALFLTTGAIDHAAGTRDIRRLTGVRRRAPLLAVAGTLGAMSMAGIPVLLGFVGKEAALTAVLYPVDGWWSLQGFAAVSVVLGSVLTMAYSARFVWGAFTDASRPPQLPRVEQPRAGESRTGQGSDAGATLAAPAGPTAADAETSWHPPTAILIGVPLLLALASVVLGVTSTALEAALAPHTSSVTAVADGYAVHLGLWHGLGLPLYASILVWVLGTLWWGAQARRPVEVPVPLWPFDAGRTYHHLMRGLDRTALEITGFFQRGSLPALLGIIISVLIALPAYQMVTGDIAWPERVRIADSAAQVAVIVLIILAAVLATRARRRLRAVFLVGVTGYGTAMLYLLHGAPDIALTQILVETVSLVVLVLVLRRLSGRFPDDPSRMTRRVRALLGTAAGVVIGLSALIATSSRIHEPAGMGLPERAVDYGAGYNIVNVILVDVRAWDTMGELSVVLACATGVASLVFLREDIMDRVRAGLRTARGSRARLRTPRGVTSRVSGPSRWLTAGDQLDPQRRSTIFEVVTRLVFHTVLLWSVYLLLSGHNQPGGGFAAGLVGGLALCLRYLAGRGYELRAALPVMPAALLGTGLFIAAGSALVPMAFGSPALRTWDTYLQIPLLGEVHLVTALFFDVGVYLVVLGLMLDILRSLGSGIDNQIRVESEQEQAEGVASR</sequence>
<feature type="transmembrane region" description="Helical" evidence="11">
    <location>
        <begin position="75"/>
        <end position="98"/>
    </location>
</feature>
<dbReference type="Proteomes" id="UP000326546">
    <property type="component" value="Chromosome"/>
</dbReference>
<feature type="transmembrane region" description="Helical" evidence="11">
    <location>
        <begin position="657"/>
        <end position="676"/>
    </location>
</feature>
<feature type="transmembrane region" description="Helical" evidence="11">
    <location>
        <begin position="682"/>
        <end position="701"/>
    </location>
</feature>
<dbReference type="PANTHER" id="PTHR43373:SF1">
    <property type="entry name" value="NA(+)_H(+) ANTIPORTER SUBUNIT A"/>
    <property type="match status" value="1"/>
</dbReference>
<dbReference type="Pfam" id="PF13244">
    <property type="entry name" value="MbhD"/>
    <property type="match status" value="1"/>
</dbReference>
<feature type="transmembrane region" description="Helical" evidence="11">
    <location>
        <begin position="105"/>
        <end position="123"/>
    </location>
</feature>
<dbReference type="GO" id="GO:0015297">
    <property type="term" value="F:antiporter activity"/>
    <property type="evidence" value="ECO:0007669"/>
    <property type="project" value="UniProtKB-KW"/>
</dbReference>
<feature type="transmembrane region" description="Helical" evidence="11">
    <location>
        <begin position="238"/>
        <end position="257"/>
    </location>
</feature>
<keyword evidence="5 9" id="KW-0812">Transmembrane</keyword>
<protein>
    <submittedName>
        <fullName evidence="17">Na+/H+ antiporter subunit A</fullName>
    </submittedName>
</protein>
<evidence type="ECO:0000256" key="6">
    <source>
        <dbReference type="ARBA" id="ARBA00022989"/>
    </source>
</evidence>
<evidence type="ECO:0000256" key="9">
    <source>
        <dbReference type="RuleBase" id="RU000320"/>
    </source>
</evidence>
<feature type="transmembrane region" description="Helical" evidence="11">
    <location>
        <begin position="721"/>
        <end position="743"/>
    </location>
</feature>
<feature type="transmembrane region" description="Helical" evidence="11">
    <location>
        <begin position="877"/>
        <end position="897"/>
    </location>
</feature>
<dbReference type="Pfam" id="PF00662">
    <property type="entry name" value="Proton_antipo_N"/>
    <property type="match status" value="1"/>
</dbReference>
<feature type="domain" description="Na+/H+ antiporter MnhB subunit-related protein" evidence="14">
    <location>
        <begin position="850"/>
        <end position="973"/>
    </location>
</feature>
<feature type="compositionally biased region" description="Low complexity" evidence="10">
    <location>
        <begin position="458"/>
        <end position="474"/>
    </location>
</feature>
<feature type="transmembrane region" description="Helical" evidence="11">
    <location>
        <begin position="319"/>
        <end position="342"/>
    </location>
</feature>
<feature type="transmembrane region" description="Helical" evidence="11">
    <location>
        <begin position="630"/>
        <end position="650"/>
    </location>
</feature>
<evidence type="ECO:0000259" key="16">
    <source>
        <dbReference type="Pfam" id="PF20501"/>
    </source>
</evidence>
<feature type="domain" description="MrpA C-terminal/MbhE" evidence="16">
    <location>
        <begin position="717"/>
        <end position="795"/>
    </location>
</feature>
<evidence type="ECO:0000259" key="13">
    <source>
        <dbReference type="Pfam" id="PF00662"/>
    </source>
</evidence>
<organism evidence="17 18">
    <name type="scientific">Ornithinimicrobium pratense</name>
    <dbReference type="NCBI Taxonomy" id="2593973"/>
    <lineage>
        <taxon>Bacteria</taxon>
        <taxon>Bacillati</taxon>
        <taxon>Actinomycetota</taxon>
        <taxon>Actinomycetes</taxon>
        <taxon>Micrococcales</taxon>
        <taxon>Ornithinimicrobiaceae</taxon>
        <taxon>Ornithinimicrobium</taxon>
    </lineage>
</organism>
<evidence type="ECO:0000256" key="4">
    <source>
        <dbReference type="ARBA" id="ARBA00022475"/>
    </source>
</evidence>
<dbReference type="NCBIfam" id="NF009284">
    <property type="entry name" value="PRK12644.1"/>
    <property type="match status" value="1"/>
</dbReference>
<feature type="transmembrane region" description="Helical" evidence="11">
    <location>
        <begin position="952"/>
        <end position="973"/>
    </location>
</feature>